<dbReference type="AlphaFoldDB" id="A0A5J4YSN6"/>
<dbReference type="Proteomes" id="UP000324585">
    <property type="component" value="Unassembled WGS sequence"/>
</dbReference>
<dbReference type="CDD" id="cd19165">
    <property type="entry name" value="HemeO"/>
    <property type="match status" value="1"/>
</dbReference>
<dbReference type="GO" id="GO:0004392">
    <property type="term" value="F:heme oxygenase (decyclizing) activity"/>
    <property type="evidence" value="ECO:0007669"/>
    <property type="project" value="InterPro"/>
</dbReference>
<gene>
    <name evidence="4" type="ORF">FVE85_8892</name>
</gene>
<dbReference type="PANTHER" id="PTHR10720:SF0">
    <property type="entry name" value="HEME OXYGENASE"/>
    <property type="match status" value="1"/>
</dbReference>
<dbReference type="OrthoDB" id="652091at2759"/>
<dbReference type="Gene3D" id="1.20.910.10">
    <property type="entry name" value="Heme oxygenase-like"/>
    <property type="match status" value="1"/>
</dbReference>
<protein>
    <recommendedName>
        <fullName evidence="6">Heme oxygenase 1, chloroplastic</fullName>
    </recommendedName>
</protein>
<dbReference type="PANTHER" id="PTHR10720">
    <property type="entry name" value="HEME OXYGENASE"/>
    <property type="match status" value="1"/>
</dbReference>
<keyword evidence="3" id="KW-0408">Iron</keyword>
<organism evidence="4 5">
    <name type="scientific">Porphyridium purpureum</name>
    <name type="common">Red alga</name>
    <name type="synonym">Porphyridium cruentum</name>
    <dbReference type="NCBI Taxonomy" id="35688"/>
    <lineage>
        <taxon>Eukaryota</taxon>
        <taxon>Rhodophyta</taxon>
        <taxon>Bangiophyceae</taxon>
        <taxon>Porphyridiales</taxon>
        <taxon>Porphyridiaceae</taxon>
        <taxon>Porphyridium</taxon>
    </lineage>
</organism>
<comment type="caution">
    <text evidence="4">The sequence shown here is derived from an EMBL/GenBank/DDBJ whole genome shotgun (WGS) entry which is preliminary data.</text>
</comment>
<dbReference type="InterPro" id="IPR002051">
    <property type="entry name" value="Haem_Oase"/>
</dbReference>
<reference evidence="5" key="1">
    <citation type="journal article" date="2019" name="Nat. Commun.">
        <title>Expansion of phycobilisome linker gene families in mesophilic red algae.</title>
        <authorList>
            <person name="Lee J."/>
            <person name="Kim D."/>
            <person name="Bhattacharya D."/>
            <person name="Yoon H.S."/>
        </authorList>
    </citation>
    <scope>NUCLEOTIDE SEQUENCE [LARGE SCALE GENOMIC DNA]</scope>
    <source>
        <strain evidence="5">CCMP 1328</strain>
    </source>
</reference>
<evidence type="ECO:0000256" key="2">
    <source>
        <dbReference type="ARBA" id="ARBA00022723"/>
    </source>
</evidence>
<accession>A0A5J4YSN6</accession>
<proteinExistence type="predicted"/>
<evidence type="ECO:0008006" key="6">
    <source>
        <dbReference type="Google" id="ProtNLM"/>
    </source>
</evidence>
<dbReference type="OMA" id="YCRYFAD"/>
<sequence>MGSFAKRLGQLATRSMESESAAILRTSRANKMPGSLSAQLDATLRTAHDMKVFGLGTAASLASAAHYARFTQSMCAVYGAMEAELDRSPSPANRLVWDKFKDVLRRAPALRLDLCDVSAHLPVSGADEPKAQALPRATEEYISTIRSAADEDARTNGARMLAHMYCRYFADLFGGQMVGTATRVALRLPAGTPRHYVFQYESTPPSGGGAPRRKLLIEGVYETINAAGVLLDENARASPHSSDAREDVVAACRTAFACNVKVYRAVSSSQGMLLADAARGCANAVIGFTRGRR</sequence>
<evidence type="ECO:0000256" key="1">
    <source>
        <dbReference type="ARBA" id="ARBA00022617"/>
    </source>
</evidence>
<dbReference type="EMBL" id="VRMN01000007">
    <property type="protein sequence ID" value="KAA8493447.1"/>
    <property type="molecule type" value="Genomic_DNA"/>
</dbReference>
<dbReference type="SUPFAM" id="SSF48613">
    <property type="entry name" value="Heme oxygenase-like"/>
    <property type="match status" value="1"/>
</dbReference>
<evidence type="ECO:0000313" key="4">
    <source>
        <dbReference type="EMBL" id="KAA8493447.1"/>
    </source>
</evidence>
<dbReference type="Pfam" id="PF01126">
    <property type="entry name" value="Heme_oxygenase"/>
    <property type="match status" value="1"/>
</dbReference>
<evidence type="ECO:0000256" key="3">
    <source>
        <dbReference type="ARBA" id="ARBA00023004"/>
    </source>
</evidence>
<keyword evidence="5" id="KW-1185">Reference proteome</keyword>
<dbReference type="GO" id="GO:0006788">
    <property type="term" value="P:heme oxidation"/>
    <property type="evidence" value="ECO:0007669"/>
    <property type="project" value="InterPro"/>
</dbReference>
<keyword evidence="2" id="KW-0479">Metal-binding</keyword>
<keyword evidence="1" id="KW-0349">Heme</keyword>
<dbReference type="InterPro" id="IPR016084">
    <property type="entry name" value="Haem_Oase-like_multi-hlx"/>
</dbReference>
<evidence type="ECO:0000313" key="5">
    <source>
        <dbReference type="Proteomes" id="UP000324585"/>
    </source>
</evidence>
<name>A0A5J4YSN6_PORPP</name>
<dbReference type="InterPro" id="IPR016053">
    <property type="entry name" value="Haem_Oase-like"/>
</dbReference>
<dbReference type="GO" id="GO:0046872">
    <property type="term" value="F:metal ion binding"/>
    <property type="evidence" value="ECO:0007669"/>
    <property type="project" value="UniProtKB-KW"/>
</dbReference>